<proteinExistence type="predicted"/>
<dbReference type="EMBL" id="NUSY01000031">
    <property type="protein sequence ID" value="PHE09912.1"/>
    <property type="molecule type" value="Genomic_DNA"/>
</dbReference>
<feature type="non-terminal residue" evidence="1">
    <location>
        <position position="44"/>
    </location>
</feature>
<dbReference type="Proteomes" id="UP000224044">
    <property type="component" value="Unassembled WGS sequence"/>
</dbReference>
<gene>
    <name evidence="1" type="ORF">COF62_20250</name>
</gene>
<accession>A0AAP8F2R9</accession>
<keyword evidence="1" id="KW-0456">Lyase</keyword>
<sequence length="44" mass="4808">MSNAILPLNIGNIKKAQKILDGNARKTPLVKSFYLTSKTGGEIY</sequence>
<protein>
    <submittedName>
        <fullName evidence="1">Threonine ammonia-lyase</fullName>
        <ecNumber evidence="1">4.3.1.19</ecNumber>
    </submittedName>
</protein>
<reference evidence="1 2" key="1">
    <citation type="submission" date="2017-09" db="EMBL/GenBank/DDBJ databases">
        <title>Large-scale bioinformatics analysis of Bacillus genomes uncovers conserved roles of natural products in bacterial physiology.</title>
        <authorList>
            <consortium name="Agbiome Team Llc"/>
            <person name="Bleich R.M."/>
            <person name="Grubbs K.J."/>
            <person name="Santa Maria K.C."/>
            <person name="Allen S.E."/>
            <person name="Farag S."/>
            <person name="Shank E.A."/>
            <person name="Bowers A."/>
        </authorList>
    </citation>
    <scope>NUCLEOTIDE SEQUENCE [LARGE SCALE GENOMIC DNA]</scope>
    <source>
        <strain evidence="1 2">AFS042148</strain>
    </source>
</reference>
<dbReference type="GO" id="GO:0004794">
    <property type="term" value="F:threonine deaminase activity"/>
    <property type="evidence" value="ECO:0007669"/>
    <property type="project" value="UniProtKB-EC"/>
</dbReference>
<comment type="caution">
    <text evidence="1">The sequence shown here is derived from an EMBL/GenBank/DDBJ whole genome shotgun (WGS) entry which is preliminary data.</text>
</comment>
<evidence type="ECO:0000313" key="1">
    <source>
        <dbReference type="EMBL" id="PHE09912.1"/>
    </source>
</evidence>
<evidence type="ECO:0000313" key="2">
    <source>
        <dbReference type="Proteomes" id="UP000224044"/>
    </source>
</evidence>
<organism evidence="1 2">
    <name type="scientific">Bacillus toyonensis</name>
    <dbReference type="NCBI Taxonomy" id="155322"/>
    <lineage>
        <taxon>Bacteria</taxon>
        <taxon>Bacillati</taxon>
        <taxon>Bacillota</taxon>
        <taxon>Bacilli</taxon>
        <taxon>Bacillales</taxon>
        <taxon>Bacillaceae</taxon>
        <taxon>Bacillus</taxon>
        <taxon>Bacillus cereus group</taxon>
    </lineage>
</organism>
<name>A0AAP8F2R9_9BACI</name>
<dbReference type="AlphaFoldDB" id="A0AAP8F2R9"/>
<dbReference type="EC" id="4.3.1.19" evidence="1"/>